<evidence type="ECO:0000256" key="2">
    <source>
        <dbReference type="ARBA" id="ARBA00022617"/>
    </source>
</evidence>
<evidence type="ECO:0000313" key="8">
    <source>
        <dbReference type="EMBL" id="OSY37111.1"/>
    </source>
</evidence>
<evidence type="ECO:0000256" key="5">
    <source>
        <dbReference type="ARBA" id="ARBA00023004"/>
    </source>
</evidence>
<keyword evidence="3 7" id="KW-0479">Metal-binding</keyword>
<dbReference type="Pfam" id="PF00067">
    <property type="entry name" value="p450"/>
    <property type="match status" value="1"/>
</dbReference>
<evidence type="ECO:0000256" key="6">
    <source>
        <dbReference type="ARBA" id="ARBA00023033"/>
    </source>
</evidence>
<dbReference type="SMR" id="A0A1Y2MPN7"/>
<evidence type="ECO:0000256" key="4">
    <source>
        <dbReference type="ARBA" id="ARBA00023002"/>
    </source>
</evidence>
<keyword evidence="2 7" id="KW-0349">Heme</keyword>
<dbReference type="InterPro" id="IPR002397">
    <property type="entry name" value="Cyt_P450_B"/>
</dbReference>
<accession>A0A1Y2MPN7</accession>
<dbReference type="RefSeq" id="WP_085915142.1">
    <property type="nucleotide sequence ID" value="NZ_AP018920.1"/>
</dbReference>
<evidence type="ECO:0000256" key="7">
    <source>
        <dbReference type="RuleBase" id="RU000461"/>
    </source>
</evidence>
<dbReference type="OrthoDB" id="5241086at2"/>
<dbReference type="GO" id="GO:0006707">
    <property type="term" value="P:cholesterol catabolic process"/>
    <property type="evidence" value="ECO:0007669"/>
    <property type="project" value="TreeGrafter"/>
</dbReference>
<dbReference type="GO" id="GO:0020037">
    <property type="term" value="F:heme binding"/>
    <property type="evidence" value="ECO:0007669"/>
    <property type="project" value="InterPro"/>
</dbReference>
<dbReference type="EMBL" id="MIGB01000033">
    <property type="protein sequence ID" value="OSY37111.1"/>
    <property type="molecule type" value="Genomic_DNA"/>
</dbReference>
<dbReference type="SUPFAM" id="SSF48264">
    <property type="entry name" value="Cytochrome P450"/>
    <property type="match status" value="1"/>
</dbReference>
<dbReference type="PRINTS" id="PR00359">
    <property type="entry name" value="BP450"/>
</dbReference>
<dbReference type="PANTHER" id="PTHR46696">
    <property type="entry name" value="P450, PUTATIVE (EUROFUNG)-RELATED"/>
    <property type="match status" value="1"/>
</dbReference>
<sequence>MTVDVGSAEGIDLTDMRPFVAGTQHELFRALRDHDPLHWNEETDGGRGFWSLTRYADVRDGATDHERLSSAEGTQLAERRVEGKLHSLHNMDEPEHGKLRRIAIPYLRAVKIKRWQASIAESVSRLLDEVEAAGEVEFVHAVSANLPIRVLARVLGVPAEDCATLAELSNVAHIQDPEYVTTDEQRETAREELFAYFKDLSAKRRADPQDDLVSVLVHGEVDGEPLSWEQLAAYYIVLMAAGNETTRHLISGAVDGFDRFPDEWARLQADRTLLPSTVEEMFRWVSPVAFMRRTALAPVDWHGRTIEPGQKVVLWFGSANRDERVFADPDRFHVGRTPNEHLTFGWGVHFCMGAHLARAEVSALFGQMLDRGLDVRLAAPPQRLEASMFAGIKRMPVVVNRTC</sequence>
<evidence type="ECO:0000256" key="1">
    <source>
        <dbReference type="ARBA" id="ARBA00010617"/>
    </source>
</evidence>
<dbReference type="FunFam" id="1.10.630.10:FF:000018">
    <property type="entry name" value="Cytochrome P450 monooxygenase"/>
    <property type="match status" value="1"/>
</dbReference>
<keyword evidence="5 7" id="KW-0408">Iron</keyword>
<dbReference type="GO" id="GO:0008395">
    <property type="term" value="F:steroid hydroxylase activity"/>
    <property type="evidence" value="ECO:0007669"/>
    <property type="project" value="TreeGrafter"/>
</dbReference>
<keyword evidence="4 7" id="KW-0560">Oxidoreductase</keyword>
<keyword evidence="9" id="KW-1185">Reference proteome</keyword>
<dbReference type="PROSITE" id="PS00086">
    <property type="entry name" value="CYTOCHROME_P450"/>
    <property type="match status" value="1"/>
</dbReference>
<dbReference type="InterPro" id="IPR036396">
    <property type="entry name" value="Cyt_P450_sf"/>
</dbReference>
<dbReference type="GO" id="GO:0005506">
    <property type="term" value="F:iron ion binding"/>
    <property type="evidence" value="ECO:0007669"/>
    <property type="project" value="InterPro"/>
</dbReference>
<comment type="similarity">
    <text evidence="1 7">Belongs to the cytochrome P450 family.</text>
</comment>
<reference evidence="8 9" key="1">
    <citation type="submission" date="2016-09" db="EMBL/GenBank/DDBJ databases">
        <title>Pseudonocardia autotrophica DSM535, a candidate organism with high potential of specific P450 cytochromes.</title>
        <authorList>
            <person name="Grumaz C."/>
            <person name="Vainshtein Y."/>
            <person name="Kirstahler P."/>
            <person name="Sohn K."/>
        </authorList>
    </citation>
    <scope>NUCLEOTIDE SEQUENCE [LARGE SCALE GENOMIC DNA]</scope>
    <source>
        <strain evidence="8 9">DSM 535</strain>
    </source>
</reference>
<gene>
    <name evidence="8" type="ORF">BG845_04994</name>
</gene>
<dbReference type="AlphaFoldDB" id="A0A1Y2MPN7"/>
<dbReference type="Gene3D" id="1.10.630.10">
    <property type="entry name" value="Cytochrome P450"/>
    <property type="match status" value="1"/>
</dbReference>
<organism evidence="8 9">
    <name type="scientific">Pseudonocardia autotrophica</name>
    <name type="common">Amycolata autotrophica</name>
    <name type="synonym">Nocardia autotrophica</name>
    <dbReference type="NCBI Taxonomy" id="2074"/>
    <lineage>
        <taxon>Bacteria</taxon>
        <taxon>Bacillati</taxon>
        <taxon>Actinomycetota</taxon>
        <taxon>Actinomycetes</taxon>
        <taxon>Pseudonocardiales</taxon>
        <taxon>Pseudonocardiaceae</taxon>
        <taxon>Pseudonocardia</taxon>
    </lineage>
</organism>
<evidence type="ECO:0000313" key="9">
    <source>
        <dbReference type="Proteomes" id="UP000194360"/>
    </source>
</evidence>
<dbReference type="InterPro" id="IPR001128">
    <property type="entry name" value="Cyt_P450"/>
</dbReference>
<protein>
    <submittedName>
        <fullName evidence="8">Putative cytochrome P450 142</fullName>
        <ecNumber evidence="8">1.14.-.-</ecNumber>
    </submittedName>
</protein>
<keyword evidence="6 7" id="KW-0503">Monooxygenase</keyword>
<dbReference type="PANTHER" id="PTHR46696:SF4">
    <property type="entry name" value="BIOTIN BIOSYNTHESIS CYTOCHROME P450"/>
    <property type="match status" value="1"/>
</dbReference>
<name>A0A1Y2MPN7_PSEAH</name>
<proteinExistence type="inferred from homology"/>
<dbReference type="Proteomes" id="UP000194360">
    <property type="component" value="Unassembled WGS sequence"/>
</dbReference>
<dbReference type="EC" id="1.14.-.-" evidence="8"/>
<evidence type="ECO:0000256" key="3">
    <source>
        <dbReference type="ARBA" id="ARBA00022723"/>
    </source>
</evidence>
<comment type="caution">
    <text evidence="8">The sequence shown here is derived from an EMBL/GenBank/DDBJ whole genome shotgun (WGS) entry which is preliminary data.</text>
</comment>
<dbReference type="GO" id="GO:0036199">
    <property type="term" value="F:cholest-4-en-3-one 26-monooxygenase activity"/>
    <property type="evidence" value="ECO:0007669"/>
    <property type="project" value="TreeGrafter"/>
</dbReference>
<dbReference type="CDD" id="cd11033">
    <property type="entry name" value="CYP142-like"/>
    <property type="match status" value="1"/>
</dbReference>
<dbReference type="InterPro" id="IPR017972">
    <property type="entry name" value="Cyt_P450_CS"/>
</dbReference>
<dbReference type="STRING" id="2074.BG845_04994"/>